<dbReference type="Proteomes" id="UP000183940">
    <property type="component" value="Unassembled WGS sequence"/>
</dbReference>
<dbReference type="AlphaFoldDB" id="A0A1L9QY79"/>
<evidence type="ECO:0000256" key="4">
    <source>
        <dbReference type="ARBA" id="ARBA00022692"/>
    </source>
</evidence>
<evidence type="ECO:0000256" key="3">
    <source>
        <dbReference type="ARBA" id="ARBA00022475"/>
    </source>
</evidence>
<dbReference type="PANTHER" id="PTHR33452:SF1">
    <property type="entry name" value="INNER MEMBRANE PROTEIN YPHA-RELATED"/>
    <property type="match status" value="1"/>
</dbReference>
<dbReference type="EMBL" id="MLAW01000001">
    <property type="protein sequence ID" value="OJJ27635.1"/>
    <property type="molecule type" value="Genomic_DNA"/>
</dbReference>
<dbReference type="Pfam" id="PF07681">
    <property type="entry name" value="DoxX"/>
    <property type="match status" value="1"/>
</dbReference>
<dbReference type="PANTHER" id="PTHR33452">
    <property type="entry name" value="OXIDOREDUCTASE CATD-RELATED"/>
    <property type="match status" value="1"/>
</dbReference>
<gene>
    <name evidence="8" type="ORF">BI308_00220</name>
</gene>
<evidence type="ECO:0000256" key="5">
    <source>
        <dbReference type="ARBA" id="ARBA00022989"/>
    </source>
</evidence>
<feature type="transmembrane region" description="Helical" evidence="7">
    <location>
        <begin position="46"/>
        <end position="65"/>
    </location>
</feature>
<feature type="transmembrane region" description="Helical" evidence="7">
    <location>
        <begin position="102"/>
        <end position="121"/>
    </location>
</feature>
<feature type="transmembrane region" description="Helical" evidence="7">
    <location>
        <begin position="72"/>
        <end position="90"/>
    </location>
</feature>
<comment type="subcellular location">
    <subcellularLocation>
        <location evidence="1">Cell membrane</location>
        <topology evidence="1">Multi-pass membrane protein</topology>
    </subcellularLocation>
</comment>
<evidence type="ECO:0000256" key="2">
    <source>
        <dbReference type="ARBA" id="ARBA00006679"/>
    </source>
</evidence>
<comment type="similarity">
    <text evidence="2">Belongs to the DoxX family.</text>
</comment>
<evidence type="ECO:0000313" key="8">
    <source>
        <dbReference type="EMBL" id="OJJ27635.1"/>
    </source>
</evidence>
<keyword evidence="6 7" id="KW-0472">Membrane</keyword>
<evidence type="ECO:0000256" key="6">
    <source>
        <dbReference type="ARBA" id="ARBA00023136"/>
    </source>
</evidence>
<name>A0A1L9QY79_9CYAN</name>
<comment type="caution">
    <text evidence="8">The sequence shown here is derived from an EMBL/GenBank/DDBJ whole genome shotgun (WGS) entry which is preliminary data.</text>
</comment>
<dbReference type="InterPro" id="IPR051907">
    <property type="entry name" value="DoxX-like_oxidoreductase"/>
</dbReference>
<keyword evidence="4 7" id="KW-0812">Transmembrane</keyword>
<evidence type="ECO:0000256" key="7">
    <source>
        <dbReference type="SAM" id="Phobius"/>
    </source>
</evidence>
<reference evidence="8" key="1">
    <citation type="submission" date="2016-10" db="EMBL/GenBank/DDBJ databases">
        <title>CRISPR-Cas defence system in Roseofilum reptotaenium: evidence of a bacteriophage-cyanobacterium arms race in the coral black band disease.</title>
        <authorList>
            <person name="Buerger P."/>
            <person name="Wood-Charlson E.M."/>
            <person name="Weynberg K.D."/>
            <person name="Willis B."/>
            <person name="Van Oppen M.J."/>
        </authorList>
    </citation>
    <scope>NUCLEOTIDE SEQUENCE [LARGE SCALE GENOMIC DNA]</scope>
    <source>
        <strain evidence="8">AO1-A</strain>
    </source>
</reference>
<organism evidence="8 9">
    <name type="scientific">Roseofilum reptotaenium AO1-A</name>
    <dbReference type="NCBI Taxonomy" id="1925591"/>
    <lineage>
        <taxon>Bacteria</taxon>
        <taxon>Bacillati</taxon>
        <taxon>Cyanobacteriota</taxon>
        <taxon>Cyanophyceae</taxon>
        <taxon>Desertifilales</taxon>
        <taxon>Desertifilaceae</taxon>
        <taxon>Roseofilum</taxon>
    </lineage>
</organism>
<keyword evidence="5 7" id="KW-1133">Transmembrane helix</keyword>
<dbReference type="GO" id="GO:0005886">
    <property type="term" value="C:plasma membrane"/>
    <property type="evidence" value="ECO:0007669"/>
    <property type="project" value="UniProtKB-SubCell"/>
</dbReference>
<keyword evidence="3" id="KW-1003">Cell membrane</keyword>
<sequence length="127" mass="13768">MENFSLLAGRAFLVAIFLRSGILKILGFSGTASVIASQGIPVPEFFLVFAILFELIGAISILVGYKSRWGALLLMIFLIPTTLIFHLDFSDQSQVIAFMKNLSILGGLLIIFSQGSGPLSLDSRESK</sequence>
<evidence type="ECO:0000313" key="9">
    <source>
        <dbReference type="Proteomes" id="UP000183940"/>
    </source>
</evidence>
<keyword evidence="9" id="KW-1185">Reference proteome</keyword>
<dbReference type="STRING" id="1925591.BI308_00220"/>
<dbReference type="InterPro" id="IPR032808">
    <property type="entry name" value="DoxX"/>
</dbReference>
<protein>
    <submittedName>
        <fullName evidence="8">DoxX family protein</fullName>
    </submittedName>
</protein>
<evidence type="ECO:0000256" key="1">
    <source>
        <dbReference type="ARBA" id="ARBA00004651"/>
    </source>
</evidence>
<proteinExistence type="inferred from homology"/>
<accession>A0A1L9QY79</accession>